<feature type="chain" id="PRO_5009207111" description="DUF2782 domain-containing protein" evidence="2">
    <location>
        <begin position="20"/>
        <end position="137"/>
    </location>
</feature>
<evidence type="ECO:0000313" key="3">
    <source>
        <dbReference type="EMBL" id="OEZ98455.1"/>
    </source>
</evidence>
<keyword evidence="2" id="KW-0732">Signal</keyword>
<feature type="region of interest" description="Disordered" evidence="1">
    <location>
        <begin position="45"/>
        <end position="64"/>
    </location>
</feature>
<keyword evidence="4" id="KW-1185">Reference proteome</keyword>
<comment type="caution">
    <text evidence="3">The sequence shown here is derived from an EMBL/GenBank/DDBJ whole genome shotgun (WGS) entry which is preliminary data.</text>
</comment>
<dbReference type="OrthoDB" id="8778878at2"/>
<feature type="compositionally biased region" description="Pro residues" evidence="1">
    <location>
        <begin position="127"/>
        <end position="137"/>
    </location>
</feature>
<protein>
    <recommendedName>
        <fullName evidence="5">DUF2782 domain-containing protein</fullName>
    </recommendedName>
</protein>
<dbReference type="EMBL" id="LROM01000091">
    <property type="protein sequence ID" value="OEZ98455.1"/>
    <property type="molecule type" value="Genomic_DNA"/>
</dbReference>
<dbReference type="AlphaFoldDB" id="A0A1E7WIJ3"/>
<evidence type="ECO:0000256" key="1">
    <source>
        <dbReference type="SAM" id="MobiDB-lite"/>
    </source>
</evidence>
<dbReference type="RefSeq" id="WP_070249330.1">
    <property type="nucleotide sequence ID" value="NZ_LROM01000091.1"/>
</dbReference>
<feature type="signal peptide" evidence="2">
    <location>
        <begin position="1"/>
        <end position="19"/>
    </location>
</feature>
<evidence type="ECO:0008006" key="5">
    <source>
        <dbReference type="Google" id="ProtNLM"/>
    </source>
</evidence>
<reference evidence="4" key="1">
    <citation type="journal article" date="2016" name="Front. Microbiol.">
        <title>Molecular Keys to the Janthinobacterium and Duganella spp. Interaction with the Plant Pathogen Fusarium graminearum.</title>
        <authorList>
            <person name="Haack F.S."/>
            <person name="Poehlein A."/>
            <person name="Kroger C."/>
            <person name="Voigt C.A."/>
            <person name="Piepenbring M."/>
            <person name="Bode H.B."/>
            <person name="Daniel R."/>
            <person name="Schafer W."/>
            <person name="Streit W.R."/>
        </authorList>
    </citation>
    <scope>NUCLEOTIDE SEQUENCE [LARGE SCALE GENOMIC DNA]</scope>
    <source>
        <strain evidence="4">T54</strain>
    </source>
</reference>
<dbReference type="PATRIC" id="fig|762836.4.peg.3226"/>
<organism evidence="3 4">
    <name type="scientific">Duganella phyllosphaerae</name>
    <dbReference type="NCBI Taxonomy" id="762836"/>
    <lineage>
        <taxon>Bacteria</taxon>
        <taxon>Pseudomonadati</taxon>
        <taxon>Pseudomonadota</taxon>
        <taxon>Betaproteobacteria</taxon>
        <taxon>Burkholderiales</taxon>
        <taxon>Oxalobacteraceae</taxon>
        <taxon>Telluria group</taxon>
        <taxon>Duganella</taxon>
    </lineage>
</organism>
<dbReference type="Proteomes" id="UP000175989">
    <property type="component" value="Unassembled WGS sequence"/>
</dbReference>
<sequence length="137" mass="14056">MKRISSLLPVLLLAIGAHAVAQTPPSDKPPKMEKLEEVTDDGVNVRSNQAPAGTQIKDNRDNNGNLINTTVTAGGSTYTVRPAHPAGAPAVGEGPGPTLRGAQWNVLEFGGPKKKPVEDDSADDAAAPPPPAAPAVK</sequence>
<gene>
    <name evidence="3" type="ORF">DUPY_31340</name>
</gene>
<name>A0A1E7WIJ3_9BURK</name>
<evidence type="ECO:0000313" key="4">
    <source>
        <dbReference type="Proteomes" id="UP000175989"/>
    </source>
</evidence>
<proteinExistence type="predicted"/>
<evidence type="ECO:0000256" key="2">
    <source>
        <dbReference type="SAM" id="SignalP"/>
    </source>
</evidence>
<feature type="region of interest" description="Disordered" evidence="1">
    <location>
        <begin position="108"/>
        <end position="137"/>
    </location>
</feature>
<accession>A0A1E7WIJ3</accession>